<keyword evidence="2" id="KW-1185">Reference proteome</keyword>
<gene>
    <name evidence="1" type="ORF">HGRIS_008660</name>
</gene>
<evidence type="ECO:0000313" key="1">
    <source>
        <dbReference type="EMBL" id="KAL0952011.1"/>
    </source>
</evidence>
<name>A0ABR3J8Y2_9AGAR</name>
<protein>
    <submittedName>
        <fullName evidence="1">Uncharacterized protein</fullName>
    </submittedName>
</protein>
<sequence length="146" mass="15663">MSMVSLASALHYRLNSDEKSGDNAQTWVYRPLGLTEPLQRSTNGVVDRPTLTSSSATYIALRFHGTGDAGRKEQNSTIYGAVGFSVPAPTNHQRRNGSVSAGDIAGAFAIASGACTRRGKLAYHLTRAITHRSLAERLFQPVAEDS</sequence>
<organism evidence="1 2">
    <name type="scientific">Hohenbuehelia grisea</name>
    <dbReference type="NCBI Taxonomy" id="104357"/>
    <lineage>
        <taxon>Eukaryota</taxon>
        <taxon>Fungi</taxon>
        <taxon>Dikarya</taxon>
        <taxon>Basidiomycota</taxon>
        <taxon>Agaricomycotina</taxon>
        <taxon>Agaricomycetes</taxon>
        <taxon>Agaricomycetidae</taxon>
        <taxon>Agaricales</taxon>
        <taxon>Pleurotineae</taxon>
        <taxon>Pleurotaceae</taxon>
        <taxon>Hohenbuehelia</taxon>
    </lineage>
</organism>
<proteinExistence type="predicted"/>
<reference evidence="2" key="1">
    <citation type="submission" date="2024-06" db="EMBL/GenBank/DDBJ databases">
        <title>Multi-omics analyses provide insights into the biosynthesis of the anticancer antibiotic pleurotin in Hohenbuehelia grisea.</title>
        <authorList>
            <person name="Weaver J.A."/>
            <person name="Alberti F."/>
        </authorList>
    </citation>
    <scope>NUCLEOTIDE SEQUENCE [LARGE SCALE GENOMIC DNA]</scope>
    <source>
        <strain evidence="2">T-177</strain>
    </source>
</reference>
<comment type="caution">
    <text evidence="1">The sequence shown here is derived from an EMBL/GenBank/DDBJ whole genome shotgun (WGS) entry which is preliminary data.</text>
</comment>
<accession>A0ABR3J8Y2</accession>
<dbReference type="Proteomes" id="UP001556367">
    <property type="component" value="Unassembled WGS sequence"/>
</dbReference>
<evidence type="ECO:0000313" key="2">
    <source>
        <dbReference type="Proteomes" id="UP001556367"/>
    </source>
</evidence>
<dbReference type="EMBL" id="JASNQZ010000011">
    <property type="protein sequence ID" value="KAL0952011.1"/>
    <property type="molecule type" value="Genomic_DNA"/>
</dbReference>